<feature type="active site" description="Proton donor" evidence="9">
    <location>
        <position position="91"/>
    </location>
</feature>
<feature type="binding site" evidence="9">
    <location>
        <position position="132"/>
    </location>
    <ligand>
        <name>FMN</name>
        <dbReference type="ChEBI" id="CHEBI:58210"/>
    </ligand>
</feature>
<keyword evidence="6 9" id="KW-0521">NADP</keyword>
<keyword evidence="8 9" id="KW-0560">Oxidoreductase</keyword>
<dbReference type="InterPro" id="IPR001269">
    <property type="entry name" value="DUS_fam"/>
</dbReference>
<evidence type="ECO:0000256" key="8">
    <source>
        <dbReference type="ARBA" id="ARBA00023002"/>
    </source>
</evidence>
<keyword evidence="7 9" id="KW-0694">RNA-binding</keyword>
<evidence type="ECO:0000313" key="13">
    <source>
        <dbReference type="Proteomes" id="UP000755551"/>
    </source>
</evidence>
<evidence type="ECO:0000256" key="2">
    <source>
        <dbReference type="ARBA" id="ARBA00022555"/>
    </source>
</evidence>
<sequence length="316" mass="35077">MEGVLDHSLRDVLTRIQGVDVCVTEFIRVTDQLLPESVFRRLAPELGAGSQTPSGTPVLVQLLGNDPVAMGENAVRAVEMGAPGIDLNFGCPAKTVNKSRGGAILLKDPEEVHDIVAGVRRALPDQVPLSAKMRLGFQDKSLALENAQAMEAAGAMRLTVHARTKVEGYKPPAHWEWIDRIREAVKVPVVANGDIWTVDDYHRCREVSGCDDVMIGRGLIANPFLAQAVREGSEGLAAVETWPRICELLLAYHLMVLDRLETKHVAGRAKQWLRMMQRHYPQAETLFMTIRTERDPHRVTEYLQQAVEISAIDINR</sequence>
<comment type="caution">
    <text evidence="12">The sequence shown here is derived from an EMBL/GenBank/DDBJ whole genome shotgun (WGS) entry which is preliminary data.</text>
</comment>
<dbReference type="HAMAP" id="MF_02043">
    <property type="entry name" value="DusC_subfam"/>
    <property type="match status" value="1"/>
</dbReference>
<comment type="catalytic activity">
    <reaction evidence="9">
        <text>5,6-dihydrouridine(16) in tRNA + NADP(+) = uridine(16) in tRNA + NADPH + H(+)</text>
        <dbReference type="Rhea" id="RHEA:53376"/>
        <dbReference type="Rhea" id="RHEA-COMP:13543"/>
        <dbReference type="Rhea" id="RHEA-COMP:13544"/>
        <dbReference type="ChEBI" id="CHEBI:15378"/>
        <dbReference type="ChEBI" id="CHEBI:57783"/>
        <dbReference type="ChEBI" id="CHEBI:58349"/>
        <dbReference type="ChEBI" id="CHEBI:65315"/>
        <dbReference type="ChEBI" id="CHEBI:74443"/>
    </reaction>
</comment>
<evidence type="ECO:0000259" key="11">
    <source>
        <dbReference type="Pfam" id="PF01207"/>
    </source>
</evidence>
<feature type="site" description="Interacts with tRNA; defines subfamily-specific binding signature" evidence="9">
    <location>
        <position position="268"/>
    </location>
</feature>
<evidence type="ECO:0000256" key="3">
    <source>
        <dbReference type="ARBA" id="ARBA00022630"/>
    </source>
</evidence>
<dbReference type="PIRSF" id="PIRSF006621">
    <property type="entry name" value="Dus"/>
    <property type="match status" value="1"/>
</dbReference>
<feature type="binding site" evidence="9">
    <location>
        <position position="61"/>
    </location>
    <ligand>
        <name>FMN</name>
        <dbReference type="ChEBI" id="CHEBI:58210"/>
    </ligand>
</feature>
<dbReference type="Proteomes" id="UP000755551">
    <property type="component" value="Unassembled WGS sequence"/>
</dbReference>
<evidence type="ECO:0000313" key="12">
    <source>
        <dbReference type="EMBL" id="MBV0931910.1"/>
    </source>
</evidence>
<dbReference type="InterPro" id="IPR035587">
    <property type="entry name" value="DUS-like_FMN-bd"/>
</dbReference>
<feature type="site" description="Interacts with tRNA" evidence="9">
    <location>
        <position position="169"/>
    </location>
</feature>
<feature type="site" description="Interacts with tRNA; defines subfamily-specific binding signature" evidence="9">
    <location>
        <position position="270"/>
    </location>
</feature>
<dbReference type="EC" id="1.3.1.-" evidence="9"/>
<dbReference type="Pfam" id="PF01207">
    <property type="entry name" value="Dus"/>
    <property type="match status" value="1"/>
</dbReference>
<accession>A0ABS6M6K4</accession>
<feature type="site" description="Interacts with tRNA; defines subfamily-specific binding signature" evidence="9">
    <location>
        <position position="28"/>
    </location>
</feature>
<evidence type="ECO:0000256" key="7">
    <source>
        <dbReference type="ARBA" id="ARBA00022884"/>
    </source>
</evidence>
<evidence type="ECO:0000256" key="1">
    <source>
        <dbReference type="ARBA" id="ARBA00001917"/>
    </source>
</evidence>
<gene>
    <name evidence="9" type="primary">dusC</name>
    <name evidence="12" type="ORF">KTN04_00960</name>
</gene>
<proteinExistence type="inferred from homology"/>
<organism evidence="12 13">
    <name type="scientific">Marinobacterium weihaiense</name>
    <dbReference type="NCBI Taxonomy" id="2851016"/>
    <lineage>
        <taxon>Bacteria</taxon>
        <taxon>Pseudomonadati</taxon>
        <taxon>Pseudomonadota</taxon>
        <taxon>Gammaproteobacteria</taxon>
        <taxon>Oceanospirillales</taxon>
        <taxon>Oceanospirillaceae</taxon>
        <taxon>Marinobacterium</taxon>
    </lineage>
</organism>
<comment type="similarity">
    <text evidence="10">Belongs to the dus family.</text>
</comment>
<evidence type="ECO:0000256" key="5">
    <source>
        <dbReference type="ARBA" id="ARBA00022694"/>
    </source>
</evidence>
<comment type="similarity">
    <text evidence="9">Belongs to the Dus family. DusC subfamily.</text>
</comment>
<dbReference type="PANTHER" id="PTHR11082:SF26">
    <property type="entry name" value="TRNA-DIHYDROURIDINE(16) SYNTHASE"/>
    <property type="match status" value="1"/>
</dbReference>
<keyword evidence="3 9" id="KW-0285">Flavoprotein</keyword>
<name>A0ABS6M6K4_9GAMM</name>
<dbReference type="InterPro" id="IPR018517">
    <property type="entry name" value="tRNA_hU_synthase_CS"/>
</dbReference>
<comment type="cofactor">
    <cofactor evidence="1 9 10">
        <name>FMN</name>
        <dbReference type="ChEBI" id="CHEBI:58210"/>
    </cofactor>
</comment>
<comment type="function">
    <text evidence="9">Catalyzes the synthesis of 5,6-dihydrouridine (D), a modified base found in the D-loop of most tRNAs, via the reduction of the C5-C6 double bond in target uridines. Specifically modifies U16 in tRNAs.</text>
</comment>
<dbReference type="PROSITE" id="PS01136">
    <property type="entry name" value="UPF0034"/>
    <property type="match status" value="1"/>
</dbReference>
<dbReference type="PANTHER" id="PTHR11082">
    <property type="entry name" value="TRNA-DIHYDROURIDINE SYNTHASE"/>
    <property type="match status" value="1"/>
</dbReference>
<evidence type="ECO:0000256" key="6">
    <source>
        <dbReference type="ARBA" id="ARBA00022857"/>
    </source>
</evidence>
<comment type="caution">
    <text evidence="9">Lacks conserved residue(s) required for the propagation of feature annotation.</text>
</comment>
<dbReference type="InterPro" id="IPR032886">
    <property type="entry name" value="DusC"/>
</dbReference>
<feature type="binding site" evidence="9">
    <location>
        <begin position="216"/>
        <end position="217"/>
    </location>
    <ligand>
        <name>FMN</name>
        <dbReference type="ChEBI" id="CHEBI:58210"/>
    </ligand>
</feature>
<evidence type="ECO:0000256" key="10">
    <source>
        <dbReference type="PIRNR" id="PIRNR006621"/>
    </source>
</evidence>
<protein>
    <recommendedName>
        <fullName evidence="9">tRNA-dihydrouridine(16) synthase</fullName>
        <ecNumber evidence="9">1.3.1.-</ecNumber>
    </recommendedName>
    <alternativeName>
        <fullName evidence="9">U16-specific dihydrouridine synthase</fullName>
        <shortName evidence="9">U16-specific Dus</shortName>
    </alternativeName>
    <alternativeName>
        <fullName evidence="9">tRNA-dihydrouridine synthase C</fullName>
    </alternativeName>
</protein>
<feature type="domain" description="DUS-like FMN-binding" evidence="11">
    <location>
        <begin position="1"/>
        <end position="278"/>
    </location>
</feature>
<feature type="site" description="Interacts with tRNA; defines subfamily-specific binding signature" evidence="9">
    <location>
        <position position="291"/>
    </location>
</feature>
<evidence type="ECO:0000256" key="9">
    <source>
        <dbReference type="HAMAP-Rule" id="MF_02043"/>
    </source>
</evidence>
<keyword evidence="4 9" id="KW-0288">FMN</keyword>
<keyword evidence="13" id="KW-1185">Reference proteome</keyword>
<reference evidence="12 13" key="1">
    <citation type="submission" date="2021-06" db="EMBL/GenBank/DDBJ databases">
        <title>Bacterium isolated from marine sediment.</title>
        <authorList>
            <person name="Zhu K.-L."/>
            <person name="Du Z.-J."/>
            <person name="Liang Q.-Y."/>
        </authorList>
    </citation>
    <scope>NUCLEOTIDE SEQUENCE [LARGE SCALE GENOMIC DNA]</scope>
    <source>
        <strain evidence="12 13">A346</strain>
    </source>
</reference>
<keyword evidence="5 9" id="KW-0819">tRNA processing</keyword>
<feature type="binding site" evidence="9">
    <location>
        <begin position="192"/>
        <end position="194"/>
    </location>
    <ligand>
        <name>FMN</name>
        <dbReference type="ChEBI" id="CHEBI:58210"/>
    </ligand>
</feature>
<comment type="catalytic activity">
    <reaction evidence="9">
        <text>5,6-dihydrouridine(16) in tRNA + NAD(+) = uridine(16) in tRNA + NADH + H(+)</text>
        <dbReference type="Rhea" id="RHEA:53380"/>
        <dbReference type="Rhea" id="RHEA-COMP:13543"/>
        <dbReference type="Rhea" id="RHEA-COMP:13544"/>
        <dbReference type="ChEBI" id="CHEBI:15378"/>
        <dbReference type="ChEBI" id="CHEBI:57540"/>
        <dbReference type="ChEBI" id="CHEBI:57945"/>
        <dbReference type="ChEBI" id="CHEBI:65315"/>
        <dbReference type="ChEBI" id="CHEBI:74443"/>
    </reaction>
</comment>
<keyword evidence="2 9" id="KW-0820">tRNA-binding</keyword>
<evidence type="ECO:0000256" key="4">
    <source>
        <dbReference type="ARBA" id="ARBA00022643"/>
    </source>
</evidence>
<dbReference type="CDD" id="cd02801">
    <property type="entry name" value="DUS_like_FMN"/>
    <property type="match status" value="1"/>
</dbReference>
<dbReference type="EMBL" id="JAHQZT010000001">
    <property type="protein sequence ID" value="MBV0931910.1"/>
    <property type="molecule type" value="Genomic_DNA"/>
</dbReference>
<feature type="site" description="Interacts with tRNA" evidence="9">
    <location>
        <position position="88"/>
    </location>
</feature>